<comment type="catalytic activity">
    <reaction evidence="8">
        <text>an all-trans-polyprenyl diphosphate + 1,4-dihydroxy-2-naphthoate + H(+) = a 2-demethylmenaquinol + CO2 + diphosphate</text>
        <dbReference type="Rhea" id="RHEA:26478"/>
        <dbReference type="Rhea" id="RHEA-COMP:9563"/>
        <dbReference type="Rhea" id="RHEA-COMP:9564"/>
        <dbReference type="ChEBI" id="CHEBI:11173"/>
        <dbReference type="ChEBI" id="CHEBI:15378"/>
        <dbReference type="ChEBI" id="CHEBI:16526"/>
        <dbReference type="ChEBI" id="CHEBI:33019"/>
        <dbReference type="ChEBI" id="CHEBI:55437"/>
        <dbReference type="ChEBI" id="CHEBI:58914"/>
        <dbReference type="EC" id="2.5.1.74"/>
    </reaction>
</comment>
<dbReference type="NCBIfam" id="NF004751">
    <property type="entry name" value="PRK06080.1-3"/>
    <property type="match status" value="1"/>
</dbReference>
<dbReference type="HAMAP" id="MF_01937">
    <property type="entry name" value="MenA_1"/>
    <property type="match status" value="1"/>
</dbReference>
<comment type="function">
    <text evidence="8">Conversion of 1,4-dihydroxy-2-naphthoate (DHNA) to demethylmenaquinone (DMK).</text>
</comment>
<feature type="transmembrane region" description="Helical" evidence="8">
    <location>
        <begin position="171"/>
        <end position="192"/>
    </location>
</feature>
<dbReference type="GO" id="GO:0042371">
    <property type="term" value="P:vitamin K biosynthetic process"/>
    <property type="evidence" value="ECO:0007669"/>
    <property type="project" value="TreeGrafter"/>
</dbReference>
<sequence>MATKAQWIEGARPRTLPTAIAPVVAGSAMASAMDGLVLLRAFLALLVALFLVIGVNFANDYSDGIRGADGAGRVGPLRLVGSGVANPQHVKAAAFGCFGAAGIAGLILVVLCGHWWLLTVGVACVAAAWYYTGGEHPYGYLGLGEIFVFVFFGLVAVTGTTYTQTDRVNTATWLTAVLIGALACAVLVSNNLRDIDGDRESGKRTLATRLGHTGTRVLYLALIVVALAGVVWVGALTTWWCLLALVMAVPLVAPVNAMLTRATGMALVPALRNTGIAELVCAVGLAVGVTVGA</sequence>
<keyword evidence="5 8" id="KW-0812">Transmembrane</keyword>
<evidence type="ECO:0000256" key="5">
    <source>
        <dbReference type="ARBA" id="ARBA00022692"/>
    </source>
</evidence>
<feature type="transmembrane region" description="Helical" evidence="8">
    <location>
        <begin position="37"/>
        <end position="58"/>
    </location>
</feature>
<dbReference type="eggNOG" id="COG1575">
    <property type="taxonomic scope" value="Bacteria"/>
</dbReference>
<dbReference type="AlphaFoldDB" id="A0A239W3G9"/>
<proteinExistence type="inferred from homology"/>
<dbReference type="UniPathway" id="UPA00079">
    <property type="reaction ID" value="UER00168"/>
</dbReference>
<evidence type="ECO:0000313" key="10">
    <source>
        <dbReference type="EMBL" id="SNV28314.1"/>
    </source>
</evidence>
<keyword evidence="3 8" id="KW-1003">Cell membrane</keyword>
<evidence type="ECO:0000256" key="7">
    <source>
        <dbReference type="ARBA" id="ARBA00023136"/>
    </source>
</evidence>
<comment type="subcellular location">
    <subcellularLocation>
        <location evidence="8">Cell membrane</location>
        <topology evidence="8">Multi-pass membrane protein</topology>
    </subcellularLocation>
    <subcellularLocation>
        <location evidence="1">Membrane</location>
        <topology evidence="1">Multi-pass membrane protein</topology>
    </subcellularLocation>
</comment>
<gene>
    <name evidence="8 10" type="primary">menA</name>
    <name evidence="10" type="ORF">SAMEA4412665_00123</name>
</gene>
<comment type="pathway">
    <text evidence="8">Quinol/quinone metabolism; menaquinone biosynthesis; menaquinol from 1,4-dihydroxy-2-naphthoate: step 1/2.</text>
</comment>
<keyword evidence="2 8" id="KW-0474">Menaquinone biosynthesis</keyword>
<protein>
    <recommendedName>
        <fullName evidence="8 9">1,4-dihydroxy-2-naphthoate octaprenyltransferase</fullName>
        <shortName evidence="8">DHNA-octaprenyltransferase</shortName>
        <ecNumber evidence="8 9">2.5.1.74</ecNumber>
    </recommendedName>
</protein>
<evidence type="ECO:0000256" key="3">
    <source>
        <dbReference type="ARBA" id="ARBA00022475"/>
    </source>
</evidence>
<dbReference type="CDD" id="cd13962">
    <property type="entry name" value="PT_UbiA_UBIAD1"/>
    <property type="match status" value="1"/>
</dbReference>
<keyword evidence="7 8" id="KW-0472">Membrane</keyword>
<evidence type="ECO:0000256" key="6">
    <source>
        <dbReference type="ARBA" id="ARBA00022989"/>
    </source>
</evidence>
<dbReference type="InterPro" id="IPR044878">
    <property type="entry name" value="UbiA_sf"/>
</dbReference>
<name>A0A239W3G9_9ACTN</name>
<dbReference type="InterPro" id="IPR000537">
    <property type="entry name" value="UbiA_prenyltransferase"/>
</dbReference>
<feature type="transmembrane region" description="Helical" evidence="8">
    <location>
        <begin position="213"/>
        <end position="233"/>
    </location>
</feature>
<dbReference type="GO" id="GO:0009234">
    <property type="term" value="P:menaquinone biosynthetic process"/>
    <property type="evidence" value="ECO:0007669"/>
    <property type="project" value="UniProtKB-UniRule"/>
</dbReference>
<dbReference type="GO" id="GO:0005886">
    <property type="term" value="C:plasma membrane"/>
    <property type="evidence" value="ECO:0007669"/>
    <property type="project" value="UniProtKB-SubCell"/>
</dbReference>
<dbReference type="Pfam" id="PF01040">
    <property type="entry name" value="UbiA"/>
    <property type="match status" value="1"/>
</dbReference>
<evidence type="ECO:0000256" key="1">
    <source>
        <dbReference type="ARBA" id="ARBA00004141"/>
    </source>
</evidence>
<keyword evidence="6 8" id="KW-1133">Transmembrane helix</keyword>
<dbReference type="InterPro" id="IPR026046">
    <property type="entry name" value="UBIAD1"/>
</dbReference>
<organism evidence="10 11">
    <name type="scientific">Cutibacterium granulosum</name>
    <dbReference type="NCBI Taxonomy" id="33011"/>
    <lineage>
        <taxon>Bacteria</taxon>
        <taxon>Bacillati</taxon>
        <taxon>Actinomycetota</taxon>
        <taxon>Actinomycetes</taxon>
        <taxon>Propionibacteriales</taxon>
        <taxon>Propionibacteriaceae</taxon>
        <taxon>Cutibacterium</taxon>
    </lineage>
</organism>
<reference evidence="10 11" key="1">
    <citation type="submission" date="2017-06" db="EMBL/GenBank/DDBJ databases">
        <authorList>
            <consortium name="Pathogen Informatics"/>
        </authorList>
    </citation>
    <scope>NUCLEOTIDE SEQUENCE [LARGE SCALE GENOMIC DNA]</scope>
    <source>
        <strain evidence="10 11">NCTC11865</strain>
    </source>
</reference>
<feature type="transmembrane region" description="Helical" evidence="8">
    <location>
        <begin position="138"/>
        <end position="159"/>
    </location>
</feature>
<evidence type="ECO:0000256" key="2">
    <source>
        <dbReference type="ARBA" id="ARBA00022428"/>
    </source>
</evidence>
<evidence type="ECO:0000313" key="11">
    <source>
        <dbReference type="Proteomes" id="UP000215332"/>
    </source>
</evidence>
<dbReference type="InterPro" id="IPR004657">
    <property type="entry name" value="MenA"/>
</dbReference>
<dbReference type="EMBL" id="LT906441">
    <property type="protein sequence ID" value="SNV28314.1"/>
    <property type="molecule type" value="Genomic_DNA"/>
</dbReference>
<dbReference type="Proteomes" id="UP000215332">
    <property type="component" value="Chromosome 1"/>
</dbReference>
<evidence type="ECO:0000256" key="4">
    <source>
        <dbReference type="ARBA" id="ARBA00022679"/>
    </source>
</evidence>
<dbReference type="GO" id="GO:0046428">
    <property type="term" value="F:1,4-dihydroxy-2-naphthoate polyprenyltransferase activity"/>
    <property type="evidence" value="ECO:0007669"/>
    <property type="project" value="UniProtKB-UniRule"/>
</dbReference>
<dbReference type="EC" id="2.5.1.74" evidence="8 9"/>
<dbReference type="NCBIfam" id="TIGR00751">
    <property type="entry name" value="menA"/>
    <property type="match status" value="1"/>
</dbReference>
<feature type="transmembrane region" description="Helical" evidence="8">
    <location>
        <begin position="271"/>
        <end position="291"/>
    </location>
</feature>
<dbReference type="PANTHER" id="PTHR13929">
    <property type="entry name" value="1,4-DIHYDROXY-2-NAPHTHOATE OCTAPRENYLTRANSFERASE"/>
    <property type="match status" value="1"/>
</dbReference>
<dbReference type="Gene3D" id="1.10.357.140">
    <property type="entry name" value="UbiA prenyltransferase"/>
    <property type="match status" value="1"/>
</dbReference>
<feature type="transmembrane region" description="Helical" evidence="8">
    <location>
        <begin position="239"/>
        <end position="259"/>
    </location>
</feature>
<accession>A0A239W3G9</accession>
<evidence type="ECO:0000256" key="8">
    <source>
        <dbReference type="HAMAP-Rule" id="MF_01937"/>
    </source>
</evidence>
<comment type="similarity">
    <text evidence="8">Belongs to the MenA family. Type 1 subfamily.</text>
</comment>
<dbReference type="PIRSF" id="PIRSF005355">
    <property type="entry name" value="UBIAD1"/>
    <property type="match status" value="1"/>
</dbReference>
<dbReference type="KEGG" id="cgrn:4412665_00123"/>
<dbReference type="PANTHER" id="PTHR13929:SF0">
    <property type="entry name" value="UBIA PRENYLTRANSFERASE DOMAIN-CONTAINING PROTEIN 1"/>
    <property type="match status" value="1"/>
</dbReference>
<dbReference type="RefSeq" id="WP_065860413.1">
    <property type="nucleotide sequence ID" value="NZ_LT906441.1"/>
</dbReference>
<evidence type="ECO:0000256" key="9">
    <source>
        <dbReference type="NCBIfam" id="TIGR00751"/>
    </source>
</evidence>
<keyword evidence="4 8" id="KW-0808">Transferase</keyword>